<evidence type="ECO:0000259" key="5">
    <source>
        <dbReference type="Pfam" id="PF13579"/>
    </source>
</evidence>
<dbReference type="PANTHER" id="PTHR45947">
    <property type="entry name" value="SULFOQUINOVOSYL TRANSFERASE SQD2"/>
    <property type="match status" value="1"/>
</dbReference>
<keyword evidence="7" id="KW-1185">Reference proteome</keyword>
<accession>A0A4R9A0E0</accession>
<dbReference type="PANTHER" id="PTHR45947:SF3">
    <property type="entry name" value="SULFOQUINOVOSYL TRANSFERASE SQD2"/>
    <property type="match status" value="1"/>
</dbReference>
<evidence type="ECO:0000256" key="2">
    <source>
        <dbReference type="ARBA" id="ARBA00022676"/>
    </source>
</evidence>
<evidence type="ECO:0000256" key="1">
    <source>
        <dbReference type="ARBA" id="ARBA00021292"/>
    </source>
</evidence>
<dbReference type="OrthoDB" id="477186at2"/>
<sequence>MRILHITEAFGGGIITVLNSISRGQAENDAEVDVFYLPRSQAPSEETVRSQFHPDVHLRRMSVHRRTLVTYMALALTIRRAITSRRYDVIHLHSSKAGVIGRLAMLTARRTCKVFYSPHGFAFLQLDMNRGVRTVSLMIERMLARIGDGPILTSPSEYSLAQEKLHPPRLFNLRTGIPASQIRAKTTGSSFAESRPLMVAMVGRICYQKAPWRFAKVAERLSDQASFFWIGDGPADLAEKWLGGGPVVITGWMNPAELETMLDAIDILVFPTLWEGMSLALMQAQAQGIPAIVSNAVGNVDSVVHGETGYICDSDDDFIEKTRLLLSDSGLRERMSSASLDWAMLSLTDENVGRDSLRIYGMTVRRAVQEKPFLSSETNVSGGKVASNPTPV</sequence>
<dbReference type="EMBL" id="SOHE01000047">
    <property type="protein sequence ID" value="TFD49806.1"/>
    <property type="molecule type" value="Genomic_DNA"/>
</dbReference>
<dbReference type="Gene3D" id="3.40.50.2000">
    <property type="entry name" value="Glycogen Phosphorylase B"/>
    <property type="match status" value="2"/>
</dbReference>
<organism evidence="6 7">
    <name type="scientific">Cryobacterium frigoriphilum</name>
    <dbReference type="NCBI Taxonomy" id="1259150"/>
    <lineage>
        <taxon>Bacteria</taxon>
        <taxon>Bacillati</taxon>
        <taxon>Actinomycetota</taxon>
        <taxon>Actinomycetes</taxon>
        <taxon>Micrococcales</taxon>
        <taxon>Microbacteriaceae</taxon>
        <taxon>Cryobacterium</taxon>
    </lineage>
</organism>
<protein>
    <recommendedName>
        <fullName evidence="1">D-inositol 3-phosphate glycosyltransferase</fullName>
    </recommendedName>
</protein>
<gene>
    <name evidence="6" type="ORF">E3T55_10655</name>
</gene>
<dbReference type="Pfam" id="PF00534">
    <property type="entry name" value="Glycos_transf_1"/>
    <property type="match status" value="1"/>
</dbReference>
<evidence type="ECO:0000313" key="7">
    <source>
        <dbReference type="Proteomes" id="UP000297447"/>
    </source>
</evidence>
<dbReference type="InterPro" id="IPR001296">
    <property type="entry name" value="Glyco_trans_1"/>
</dbReference>
<evidence type="ECO:0000256" key="3">
    <source>
        <dbReference type="ARBA" id="ARBA00022679"/>
    </source>
</evidence>
<keyword evidence="3 6" id="KW-0808">Transferase</keyword>
<reference evidence="6 7" key="1">
    <citation type="submission" date="2019-03" db="EMBL/GenBank/DDBJ databases">
        <title>Genomics of glacier-inhabiting Cryobacterium strains.</title>
        <authorList>
            <person name="Liu Q."/>
            <person name="Xin Y.-H."/>
        </authorList>
    </citation>
    <scope>NUCLEOTIDE SEQUENCE [LARGE SCALE GENOMIC DNA]</scope>
    <source>
        <strain evidence="6 7">Hh14</strain>
    </source>
</reference>
<dbReference type="GO" id="GO:1901137">
    <property type="term" value="P:carbohydrate derivative biosynthetic process"/>
    <property type="evidence" value="ECO:0007669"/>
    <property type="project" value="UniProtKB-ARBA"/>
</dbReference>
<dbReference type="AlphaFoldDB" id="A0A4R9A0E0"/>
<feature type="domain" description="Glycosyltransferase subfamily 4-like N-terminal" evidence="5">
    <location>
        <begin position="12"/>
        <end position="164"/>
    </location>
</feature>
<dbReference type="Pfam" id="PF13579">
    <property type="entry name" value="Glyco_trans_4_4"/>
    <property type="match status" value="1"/>
</dbReference>
<dbReference type="InterPro" id="IPR028098">
    <property type="entry name" value="Glyco_trans_4-like_N"/>
</dbReference>
<comment type="caution">
    <text evidence="6">The sequence shown here is derived from an EMBL/GenBank/DDBJ whole genome shotgun (WGS) entry which is preliminary data.</text>
</comment>
<dbReference type="Proteomes" id="UP000297447">
    <property type="component" value="Unassembled WGS sequence"/>
</dbReference>
<dbReference type="InterPro" id="IPR050194">
    <property type="entry name" value="Glycosyltransferase_grp1"/>
</dbReference>
<dbReference type="SUPFAM" id="SSF53756">
    <property type="entry name" value="UDP-Glycosyltransferase/glycogen phosphorylase"/>
    <property type="match status" value="1"/>
</dbReference>
<evidence type="ECO:0000313" key="6">
    <source>
        <dbReference type="EMBL" id="TFD49806.1"/>
    </source>
</evidence>
<dbReference type="GO" id="GO:0016757">
    <property type="term" value="F:glycosyltransferase activity"/>
    <property type="evidence" value="ECO:0007669"/>
    <property type="project" value="UniProtKB-KW"/>
</dbReference>
<dbReference type="RefSeq" id="WP_134519557.1">
    <property type="nucleotide sequence ID" value="NZ_SOHE01000047.1"/>
</dbReference>
<proteinExistence type="predicted"/>
<feature type="domain" description="Glycosyl transferase family 1" evidence="4">
    <location>
        <begin position="193"/>
        <end position="338"/>
    </location>
</feature>
<name>A0A4R9A0E0_9MICO</name>
<evidence type="ECO:0000259" key="4">
    <source>
        <dbReference type="Pfam" id="PF00534"/>
    </source>
</evidence>
<keyword evidence="2" id="KW-0328">Glycosyltransferase</keyword>